<dbReference type="EMBL" id="JAXCGZ010021240">
    <property type="protein sequence ID" value="KAK7055054.1"/>
    <property type="molecule type" value="Genomic_DNA"/>
</dbReference>
<name>A0AAN8WDJ8_HALRR</name>
<dbReference type="AlphaFoldDB" id="A0AAN8WDJ8"/>
<dbReference type="Proteomes" id="UP001381693">
    <property type="component" value="Unassembled WGS sequence"/>
</dbReference>
<reference evidence="1 2" key="1">
    <citation type="submission" date="2023-11" db="EMBL/GenBank/DDBJ databases">
        <title>Halocaridina rubra genome assembly.</title>
        <authorList>
            <person name="Smith C."/>
        </authorList>
    </citation>
    <scope>NUCLEOTIDE SEQUENCE [LARGE SCALE GENOMIC DNA]</scope>
    <source>
        <strain evidence="1">EP-1</strain>
        <tissue evidence="1">Whole</tissue>
    </source>
</reference>
<accession>A0AAN8WDJ8</accession>
<sequence length="270" mass="30747">MRGHIFKIYSSEVFCSPQAKHTKPSTQYLNKQLLEAIQKFVFDIIATAKSEASSHNRRNQNRNIDQELKLPKISEEHLKDEMKLFIEGIMGEAQMKASNKLNDTGNDNVNVVDHEVEITQVQAIGLAKQLRDAVEIFVSSIMDEAQTKASDSFVRLPCDFVDVILLKVDNHQLLQIRRSNESIRNMAHAFVNDILVTAEAQVLESAKPKKVKQKKSISFKWHLRIVRISLVYVYLVNVDDLFMSSGRQFGSFYYFNQTIGKKSLGTVAVV</sequence>
<organism evidence="1 2">
    <name type="scientific">Halocaridina rubra</name>
    <name type="common">Hawaiian red shrimp</name>
    <dbReference type="NCBI Taxonomy" id="373956"/>
    <lineage>
        <taxon>Eukaryota</taxon>
        <taxon>Metazoa</taxon>
        <taxon>Ecdysozoa</taxon>
        <taxon>Arthropoda</taxon>
        <taxon>Crustacea</taxon>
        <taxon>Multicrustacea</taxon>
        <taxon>Malacostraca</taxon>
        <taxon>Eumalacostraca</taxon>
        <taxon>Eucarida</taxon>
        <taxon>Decapoda</taxon>
        <taxon>Pleocyemata</taxon>
        <taxon>Caridea</taxon>
        <taxon>Atyoidea</taxon>
        <taxon>Atyidae</taxon>
        <taxon>Halocaridina</taxon>
    </lineage>
</organism>
<protein>
    <submittedName>
        <fullName evidence="1">Uncharacterized protein</fullName>
    </submittedName>
</protein>
<proteinExistence type="predicted"/>
<evidence type="ECO:0000313" key="1">
    <source>
        <dbReference type="EMBL" id="KAK7055054.1"/>
    </source>
</evidence>
<gene>
    <name evidence="1" type="ORF">SK128_009290</name>
</gene>
<comment type="caution">
    <text evidence="1">The sequence shown here is derived from an EMBL/GenBank/DDBJ whole genome shotgun (WGS) entry which is preliminary data.</text>
</comment>
<keyword evidence="2" id="KW-1185">Reference proteome</keyword>
<evidence type="ECO:0000313" key="2">
    <source>
        <dbReference type="Proteomes" id="UP001381693"/>
    </source>
</evidence>